<organism evidence="5">
    <name type="scientific">bioreactor metagenome</name>
    <dbReference type="NCBI Taxonomy" id="1076179"/>
    <lineage>
        <taxon>unclassified sequences</taxon>
        <taxon>metagenomes</taxon>
        <taxon>ecological metagenomes</taxon>
    </lineage>
</organism>
<dbReference type="SUPFAM" id="SSF53448">
    <property type="entry name" value="Nucleotide-diphospho-sugar transferases"/>
    <property type="match status" value="1"/>
</dbReference>
<evidence type="ECO:0000259" key="4">
    <source>
        <dbReference type="Pfam" id="PF00535"/>
    </source>
</evidence>
<dbReference type="AlphaFoldDB" id="A0A644UFG5"/>
<keyword evidence="3" id="KW-1133">Transmembrane helix</keyword>
<dbReference type="PANTHER" id="PTHR43630:SF1">
    <property type="entry name" value="POLY-BETA-1,6-N-ACETYL-D-GLUCOSAMINE SYNTHASE"/>
    <property type="match status" value="1"/>
</dbReference>
<dbReference type="InterPro" id="IPR029044">
    <property type="entry name" value="Nucleotide-diphossugar_trans"/>
</dbReference>
<dbReference type="PANTHER" id="PTHR43630">
    <property type="entry name" value="POLY-BETA-1,6-N-ACETYL-D-GLUCOSAMINE SYNTHASE"/>
    <property type="match status" value="1"/>
</dbReference>
<dbReference type="EMBL" id="VSSQ01000109">
    <property type="protein sequence ID" value="MPL77717.1"/>
    <property type="molecule type" value="Genomic_DNA"/>
</dbReference>
<keyword evidence="1" id="KW-0328">Glycosyltransferase</keyword>
<evidence type="ECO:0000256" key="2">
    <source>
        <dbReference type="ARBA" id="ARBA00022679"/>
    </source>
</evidence>
<keyword evidence="2" id="KW-0808">Transferase</keyword>
<keyword evidence="3" id="KW-0472">Membrane</keyword>
<reference evidence="5" key="1">
    <citation type="submission" date="2019-08" db="EMBL/GenBank/DDBJ databases">
        <authorList>
            <person name="Kucharzyk K."/>
            <person name="Murdoch R.W."/>
            <person name="Higgins S."/>
            <person name="Loffler F."/>
        </authorList>
    </citation>
    <scope>NUCLEOTIDE SEQUENCE</scope>
</reference>
<dbReference type="Gene3D" id="3.90.550.10">
    <property type="entry name" value="Spore Coat Polysaccharide Biosynthesis Protein SpsA, Chain A"/>
    <property type="match status" value="1"/>
</dbReference>
<gene>
    <name evidence="5" type="ORF">SDC9_23574</name>
</gene>
<name>A0A644UFG5_9ZZZZ</name>
<evidence type="ECO:0000256" key="1">
    <source>
        <dbReference type="ARBA" id="ARBA00022676"/>
    </source>
</evidence>
<feature type="transmembrane region" description="Helical" evidence="3">
    <location>
        <begin position="324"/>
        <end position="352"/>
    </location>
</feature>
<feature type="domain" description="Glycosyltransferase 2-like" evidence="4">
    <location>
        <begin position="48"/>
        <end position="211"/>
    </location>
</feature>
<evidence type="ECO:0000313" key="5">
    <source>
        <dbReference type="EMBL" id="MPL77717.1"/>
    </source>
</evidence>
<dbReference type="GO" id="GO:0016757">
    <property type="term" value="F:glycosyltransferase activity"/>
    <property type="evidence" value="ECO:0007669"/>
    <property type="project" value="UniProtKB-KW"/>
</dbReference>
<accession>A0A644UFG5</accession>
<evidence type="ECO:0000256" key="3">
    <source>
        <dbReference type="SAM" id="Phobius"/>
    </source>
</evidence>
<proteinExistence type="predicted"/>
<protein>
    <recommendedName>
        <fullName evidence="4">Glycosyltransferase 2-like domain-containing protein</fullName>
    </recommendedName>
</protein>
<feature type="transmembrane region" description="Helical" evidence="3">
    <location>
        <begin position="295"/>
        <end position="318"/>
    </location>
</feature>
<sequence length="376" mass="41581">MLLYLLPAGAGIILLAIIPYIVYLFGVTFGKKPAETDLTAPGMLPPISIVICAYNEELTIARKIQSISSSTYPDVLTEVVLVIDCSDDKTEEVARSELAKANFSWKIHVNQQRSGKNISLNTGIGLTSNELVVATDADLVWDENSVEYLVQRILADGKCAAGTGDLQPNPGADRVTSMEKTYRSYFGRMAEWESAHDATPAFNGCLLILRKSIVGKVSETSGADDANLAYEAIRKGYRTFYETRAAIYEELPENLKKQYTQKVRRAKGLIQTTLANRDLLKVNRPFCRVFYPLRLWMYVITPTILLIGCVIFSAGLILNTPLLFLLLAAGFVLLSAVRPGNLITAFVTNQFYLLAGLYSRRKDAVLWKSTSQKAGE</sequence>
<dbReference type="InterPro" id="IPR001173">
    <property type="entry name" value="Glyco_trans_2-like"/>
</dbReference>
<comment type="caution">
    <text evidence="5">The sequence shown here is derived from an EMBL/GenBank/DDBJ whole genome shotgun (WGS) entry which is preliminary data.</text>
</comment>
<dbReference type="Pfam" id="PF00535">
    <property type="entry name" value="Glycos_transf_2"/>
    <property type="match status" value="1"/>
</dbReference>
<keyword evidence="3" id="KW-0812">Transmembrane</keyword>
<feature type="transmembrane region" description="Helical" evidence="3">
    <location>
        <begin position="6"/>
        <end position="25"/>
    </location>
</feature>